<comment type="caution">
    <text evidence="5">The sequence shown here is derived from an EMBL/GenBank/DDBJ whole genome shotgun (WGS) entry which is preliminary data.</text>
</comment>
<sequence>MGWVSAESRTQVVSQLADIALTSGVSKETEPEKAAKALLVWLNGQSGDRLLVFDNVERQDDLEGWLPRGPGMRVIVTSTAHTLTLGTPVPVEVYSPDQAVEFLLDQTRLDDRVGAATLAEDLGRLPVALTQAAAGIRLWGLDFTSYQEELAQQPLDGVMLRSRGEPYPSKVGAALHLAYTKAVQRIADDHGPSAADAASAILAAMTLLADSGVPRAWVMHATEDTRSARTAVGALLENSILTLSEDGSLVALHRLQSQVIREDLDCGGSSSAPQEAALRVLCSAKLDAGGYPTQRETLALLATQLLSILAQPNSHAWAESPAILSLAASAIYQSNQLVYPNVAIELAEFVDVTARVLGPNHYGTLASRHNLASAYEAAGQYALAILLHETLVTDTEEFLGRNHPDTLTSRNNLACAYQADGRFDAAISLHKTTLSDRSRTLGADHQDTLTSRHNLAFAYQESGQPDVATPLYVSVLADRIRVLGRRHPDTLSTRNNLANTYQQFGKLDRVIPLLESTVSDAEHVFGHSHPYTLTSRNNLAVAYETDGQLSLAVPLYEATLRDRISVLGHSHPETLTSRNNLGIAYWKQGLHTEALLLLEEAASVAERVLGSAHPLTTQFISNRDNARQALTQGDSDDRSWNIDSSP</sequence>
<evidence type="ECO:0000313" key="5">
    <source>
        <dbReference type="EMBL" id="RXW32677.1"/>
    </source>
</evidence>
<dbReference type="PRINTS" id="PR00381">
    <property type="entry name" value="KINESINLIGHT"/>
</dbReference>
<evidence type="ECO:0000256" key="3">
    <source>
        <dbReference type="ARBA" id="ARBA00022737"/>
    </source>
</evidence>
<dbReference type="SUPFAM" id="SSF48452">
    <property type="entry name" value="TPR-like"/>
    <property type="match status" value="2"/>
</dbReference>
<evidence type="ECO:0000256" key="2">
    <source>
        <dbReference type="ARBA" id="ARBA00022490"/>
    </source>
</evidence>
<dbReference type="AlphaFoldDB" id="A0A4Q2EGK4"/>
<proteinExistence type="predicted"/>
<reference evidence="5 6" key="1">
    <citation type="submission" date="2018-01" db="EMBL/GenBank/DDBJ databases">
        <title>Lactibacter flavus gen. nov., sp. nov., a novel bacterium of the family Propionibacteriaceae isolated from raw milk and dairy products.</title>
        <authorList>
            <person name="Wenning M."/>
            <person name="Breitenwieser F."/>
            <person name="Huptas C."/>
            <person name="von Neubeck M."/>
            <person name="Busse H.-J."/>
            <person name="Scherer S."/>
        </authorList>
    </citation>
    <scope>NUCLEOTIDE SEQUENCE [LARGE SCALE GENOMIC DNA]</scope>
    <source>
        <strain evidence="5 6">VG341</strain>
    </source>
</reference>
<dbReference type="GO" id="GO:0005874">
    <property type="term" value="C:microtubule"/>
    <property type="evidence" value="ECO:0007669"/>
    <property type="project" value="UniProtKB-KW"/>
</dbReference>
<evidence type="ECO:0000256" key="1">
    <source>
        <dbReference type="ARBA" id="ARBA00004496"/>
    </source>
</evidence>
<evidence type="ECO:0008006" key="7">
    <source>
        <dbReference type="Google" id="ProtNLM"/>
    </source>
</evidence>
<comment type="subcellular location">
    <subcellularLocation>
        <location evidence="1">Cytoplasm</location>
    </subcellularLocation>
</comment>
<dbReference type="Gene3D" id="1.25.40.10">
    <property type="entry name" value="Tetratricopeptide repeat domain"/>
    <property type="match status" value="2"/>
</dbReference>
<dbReference type="InterPro" id="IPR027417">
    <property type="entry name" value="P-loop_NTPase"/>
</dbReference>
<keyword evidence="6" id="KW-1185">Reference proteome</keyword>
<dbReference type="PANTHER" id="PTHR45783">
    <property type="entry name" value="KINESIN LIGHT CHAIN"/>
    <property type="match status" value="1"/>
</dbReference>
<dbReference type="InterPro" id="IPR011990">
    <property type="entry name" value="TPR-like_helical_dom_sf"/>
</dbReference>
<dbReference type="Pfam" id="PF13374">
    <property type="entry name" value="TPR_10"/>
    <property type="match status" value="6"/>
</dbReference>
<evidence type="ECO:0000313" key="6">
    <source>
        <dbReference type="Proteomes" id="UP000290624"/>
    </source>
</evidence>
<dbReference type="GO" id="GO:0007018">
    <property type="term" value="P:microtubule-based movement"/>
    <property type="evidence" value="ECO:0007669"/>
    <property type="project" value="TreeGrafter"/>
</dbReference>
<keyword evidence="2" id="KW-0963">Cytoplasm</keyword>
<dbReference type="GO" id="GO:0019894">
    <property type="term" value="F:kinesin binding"/>
    <property type="evidence" value="ECO:0007669"/>
    <property type="project" value="TreeGrafter"/>
</dbReference>
<dbReference type="EMBL" id="PPCV01000003">
    <property type="protein sequence ID" value="RXW32677.1"/>
    <property type="molecule type" value="Genomic_DNA"/>
</dbReference>
<keyword evidence="3" id="KW-0677">Repeat</keyword>
<organism evidence="5 6">
    <name type="scientific">Propioniciclava flava</name>
    <dbReference type="NCBI Taxonomy" id="2072026"/>
    <lineage>
        <taxon>Bacteria</taxon>
        <taxon>Bacillati</taxon>
        <taxon>Actinomycetota</taxon>
        <taxon>Actinomycetes</taxon>
        <taxon>Propionibacteriales</taxon>
        <taxon>Propionibacteriaceae</taxon>
        <taxon>Propioniciclava</taxon>
    </lineage>
</organism>
<dbReference type="Gene3D" id="3.40.50.300">
    <property type="entry name" value="P-loop containing nucleotide triphosphate hydrolases"/>
    <property type="match status" value="1"/>
</dbReference>
<evidence type="ECO:0000256" key="4">
    <source>
        <dbReference type="ARBA" id="ARBA00022803"/>
    </source>
</evidence>
<keyword evidence="4" id="KW-0802">TPR repeat</keyword>
<dbReference type="Proteomes" id="UP000290624">
    <property type="component" value="Unassembled WGS sequence"/>
</dbReference>
<dbReference type="GO" id="GO:0005737">
    <property type="term" value="C:cytoplasm"/>
    <property type="evidence" value="ECO:0007669"/>
    <property type="project" value="TreeGrafter"/>
</dbReference>
<dbReference type="PANTHER" id="PTHR45783:SF3">
    <property type="entry name" value="KINESIN LIGHT CHAIN"/>
    <property type="match status" value="1"/>
</dbReference>
<gene>
    <name evidence="5" type="ORF">C1706_05890</name>
</gene>
<dbReference type="InterPro" id="IPR002151">
    <property type="entry name" value="Kinesin_light"/>
</dbReference>
<name>A0A4Q2EGK4_9ACTN</name>
<protein>
    <recommendedName>
        <fullName evidence="7">Tetratricopeptide repeat protein</fullName>
    </recommendedName>
</protein>
<dbReference type="GO" id="GO:0005871">
    <property type="term" value="C:kinesin complex"/>
    <property type="evidence" value="ECO:0007669"/>
    <property type="project" value="InterPro"/>
</dbReference>
<accession>A0A4Q2EGK4</accession>